<evidence type="ECO:0000313" key="4">
    <source>
        <dbReference type="EMBL" id="AEE16302.1"/>
    </source>
</evidence>
<dbReference type="AlphaFoldDB" id="F4LJ45"/>
<dbReference type="SUPFAM" id="SSF54106">
    <property type="entry name" value="LysM domain"/>
    <property type="match status" value="1"/>
</dbReference>
<feature type="compositionally biased region" description="Low complexity" evidence="1">
    <location>
        <begin position="59"/>
        <end position="73"/>
    </location>
</feature>
<accession>F4LJ45</accession>
<dbReference type="InterPro" id="IPR018392">
    <property type="entry name" value="LysM"/>
</dbReference>
<protein>
    <submittedName>
        <fullName evidence="4">Lytic transglycosylase catalytic</fullName>
    </submittedName>
</protein>
<feature type="chain" id="PRO_5003317701" evidence="2">
    <location>
        <begin position="32"/>
        <end position="422"/>
    </location>
</feature>
<dbReference type="CDD" id="cd00118">
    <property type="entry name" value="LysM"/>
    <property type="match status" value="1"/>
</dbReference>
<gene>
    <name evidence="4" type="ordered locus">Trebr_0866</name>
</gene>
<dbReference type="Gene3D" id="1.10.530.10">
    <property type="match status" value="1"/>
</dbReference>
<dbReference type="Pfam" id="PF01476">
    <property type="entry name" value="LysM"/>
    <property type="match status" value="1"/>
</dbReference>
<keyword evidence="2" id="KW-0732">Signal</keyword>
<keyword evidence="5" id="KW-1185">Reference proteome</keyword>
<organism evidence="4 5">
    <name type="scientific">Treponema brennaborense (strain DSM 12168 / CIP 105900 / DD5/3)</name>
    <dbReference type="NCBI Taxonomy" id="906968"/>
    <lineage>
        <taxon>Bacteria</taxon>
        <taxon>Pseudomonadati</taxon>
        <taxon>Spirochaetota</taxon>
        <taxon>Spirochaetia</taxon>
        <taxon>Spirochaetales</taxon>
        <taxon>Treponemataceae</taxon>
        <taxon>Treponema</taxon>
    </lineage>
</organism>
<dbReference type="STRING" id="906968.Trebr_0866"/>
<dbReference type="InterPro" id="IPR008258">
    <property type="entry name" value="Transglycosylase_SLT_dom_1"/>
</dbReference>
<dbReference type="OrthoDB" id="9815002at2"/>
<feature type="region of interest" description="Disordered" evidence="1">
    <location>
        <begin position="43"/>
        <end position="73"/>
    </location>
</feature>
<dbReference type="Pfam" id="PF01464">
    <property type="entry name" value="SLT"/>
    <property type="match status" value="1"/>
</dbReference>
<dbReference type="InterPro" id="IPR023346">
    <property type="entry name" value="Lysozyme-like_dom_sf"/>
</dbReference>
<name>F4LJ45_TREBD</name>
<feature type="domain" description="LysM" evidence="3">
    <location>
        <begin position="374"/>
        <end position="418"/>
    </location>
</feature>
<dbReference type="PANTHER" id="PTHR33734">
    <property type="entry name" value="LYSM DOMAIN-CONTAINING GPI-ANCHORED PROTEIN 2"/>
    <property type="match status" value="1"/>
</dbReference>
<reference evidence="5" key="1">
    <citation type="submission" date="2011-04" db="EMBL/GenBank/DDBJ databases">
        <title>The complete genome of Treponema brennaborense DSM 12168.</title>
        <authorList>
            <person name="Lucas S."/>
            <person name="Han J."/>
            <person name="Lapidus A."/>
            <person name="Bruce D."/>
            <person name="Goodwin L."/>
            <person name="Pitluck S."/>
            <person name="Peters L."/>
            <person name="Kyrpides N."/>
            <person name="Mavromatis K."/>
            <person name="Ivanova N."/>
            <person name="Mikhailova N."/>
            <person name="Pagani I."/>
            <person name="Teshima H."/>
            <person name="Detter J.C."/>
            <person name="Tapia R."/>
            <person name="Han C."/>
            <person name="Land M."/>
            <person name="Hauser L."/>
            <person name="Markowitz V."/>
            <person name="Cheng J.-F."/>
            <person name="Hugenholtz P."/>
            <person name="Woyke T."/>
            <person name="Wu D."/>
            <person name="Gronow S."/>
            <person name="Wellnitz S."/>
            <person name="Brambilla E."/>
            <person name="Klenk H.-P."/>
            <person name="Eisen J.A."/>
        </authorList>
    </citation>
    <scope>NUCLEOTIDE SEQUENCE [LARGE SCALE GENOMIC DNA]</scope>
    <source>
        <strain evidence="5">DSM 12168 / CIP 105900 / DD5/3</strain>
    </source>
</reference>
<dbReference type="RefSeq" id="WP_013758021.1">
    <property type="nucleotide sequence ID" value="NC_015500.1"/>
</dbReference>
<dbReference type="Proteomes" id="UP000006546">
    <property type="component" value="Chromosome"/>
</dbReference>
<dbReference type="SUPFAM" id="SSF53955">
    <property type="entry name" value="Lysozyme-like"/>
    <property type="match status" value="1"/>
</dbReference>
<evidence type="ECO:0000256" key="2">
    <source>
        <dbReference type="SAM" id="SignalP"/>
    </source>
</evidence>
<sequence>MIRALSNKCYRKLRGAIAAAYVLTAVLPAFSAQELPGKENAFSAAQPDQEPAGNGTPPDQSAADTQAAKTQTAAGDVQLTANTQAADTQAADTQTAAAEREKNALIRTELDIPIPDHELVRKYLAEFQSAFGKKWLAAVLEAGTPYRAYVRRQLAVHNLPACLEYLPVVESEYKPSAKSRSGALGLWQFMENSIAPFLTKNEWIDERLDPWKSTDAAIQKLKDNYNWFGDWPLAIAAYNFGAGGLNRALKKTETKTFWHLAENDLISTQAALYVPKFLAVAELATNAAYYGLTLPDVTENDVPRWDEITVSKSIALSDLAEALGIGSETLSFLNPALIKGRTPPDEAYRVRVPAGMKVQAEQAVRTMIPLPKDFMYTVRKGDTLWGISRRFGTTVQELCALNNIDEKSILSIGKSLYVPIIE</sequence>
<dbReference type="eggNOG" id="COG1388">
    <property type="taxonomic scope" value="Bacteria"/>
</dbReference>
<dbReference type="Gene3D" id="3.10.350.10">
    <property type="entry name" value="LysM domain"/>
    <property type="match status" value="1"/>
</dbReference>
<dbReference type="InterPro" id="IPR036779">
    <property type="entry name" value="LysM_dom_sf"/>
</dbReference>
<dbReference type="PROSITE" id="PS51782">
    <property type="entry name" value="LYSM"/>
    <property type="match status" value="1"/>
</dbReference>
<evidence type="ECO:0000259" key="3">
    <source>
        <dbReference type="PROSITE" id="PS51782"/>
    </source>
</evidence>
<dbReference type="HOGENOM" id="CLU_009520_1_0_12"/>
<dbReference type="SMART" id="SM00257">
    <property type="entry name" value="LysM"/>
    <property type="match status" value="1"/>
</dbReference>
<dbReference type="EMBL" id="CP002696">
    <property type="protein sequence ID" value="AEE16302.1"/>
    <property type="molecule type" value="Genomic_DNA"/>
</dbReference>
<dbReference type="CDD" id="cd16894">
    <property type="entry name" value="MltD-like"/>
    <property type="match status" value="1"/>
</dbReference>
<evidence type="ECO:0000256" key="1">
    <source>
        <dbReference type="SAM" id="MobiDB-lite"/>
    </source>
</evidence>
<evidence type="ECO:0000313" key="5">
    <source>
        <dbReference type="Proteomes" id="UP000006546"/>
    </source>
</evidence>
<dbReference type="eggNOG" id="COG0741">
    <property type="taxonomic scope" value="Bacteria"/>
</dbReference>
<proteinExistence type="predicted"/>
<dbReference type="PANTHER" id="PTHR33734:SF22">
    <property type="entry name" value="MEMBRANE-BOUND LYTIC MUREIN TRANSGLYCOSYLASE D"/>
    <property type="match status" value="1"/>
</dbReference>
<dbReference type="KEGG" id="tbe:Trebr_0866"/>
<feature type="signal peptide" evidence="2">
    <location>
        <begin position="1"/>
        <end position="31"/>
    </location>
</feature>